<dbReference type="NCBIfam" id="NF006719">
    <property type="entry name" value="PRK09257.1"/>
    <property type="match status" value="1"/>
</dbReference>
<dbReference type="GO" id="GO:0006520">
    <property type="term" value="P:amino acid metabolic process"/>
    <property type="evidence" value="ECO:0007669"/>
    <property type="project" value="InterPro"/>
</dbReference>
<dbReference type="InterPro" id="IPR004838">
    <property type="entry name" value="NHTrfase_class1_PyrdxlP-BS"/>
</dbReference>
<proteinExistence type="inferred from homology"/>
<keyword evidence="4 8" id="KW-0032">Aminotransferase</keyword>
<dbReference type="InterPro" id="IPR004839">
    <property type="entry name" value="Aminotransferase_I/II_large"/>
</dbReference>
<dbReference type="InterPro" id="IPR015422">
    <property type="entry name" value="PyrdxlP-dep_Trfase_small"/>
</dbReference>
<dbReference type="CDD" id="cd00609">
    <property type="entry name" value="AAT_like"/>
    <property type="match status" value="1"/>
</dbReference>
<keyword evidence="5 8" id="KW-0808">Transferase</keyword>
<evidence type="ECO:0000256" key="5">
    <source>
        <dbReference type="ARBA" id="ARBA00022679"/>
    </source>
</evidence>
<evidence type="ECO:0000256" key="6">
    <source>
        <dbReference type="ARBA" id="ARBA00022898"/>
    </source>
</evidence>
<organism evidence="10">
    <name type="scientific">Chlamydomonas leiostraca</name>
    <dbReference type="NCBI Taxonomy" id="1034604"/>
    <lineage>
        <taxon>Eukaryota</taxon>
        <taxon>Viridiplantae</taxon>
        <taxon>Chlorophyta</taxon>
        <taxon>core chlorophytes</taxon>
        <taxon>Chlorophyceae</taxon>
        <taxon>CS clade</taxon>
        <taxon>Chlamydomonadales</taxon>
        <taxon>Chlamydomonadaceae</taxon>
        <taxon>Chlamydomonas</taxon>
    </lineage>
</organism>
<dbReference type="InterPro" id="IPR015421">
    <property type="entry name" value="PyrdxlP-dep_Trfase_major"/>
</dbReference>
<dbReference type="GO" id="GO:0004069">
    <property type="term" value="F:L-aspartate:2-oxoglutarate aminotransferase activity"/>
    <property type="evidence" value="ECO:0007669"/>
    <property type="project" value="UniProtKB-EC"/>
</dbReference>
<dbReference type="EC" id="2.6.1.1" evidence="8"/>
<comment type="miscellaneous">
    <text evidence="8">In eukaryotes there are cytoplasmic, mitochondrial and chloroplastic isozymes.</text>
</comment>
<dbReference type="InterPro" id="IPR000796">
    <property type="entry name" value="Asp_trans"/>
</dbReference>
<evidence type="ECO:0000256" key="8">
    <source>
        <dbReference type="RuleBase" id="RU000480"/>
    </source>
</evidence>
<dbReference type="FunFam" id="3.40.640.10:FF:000015">
    <property type="entry name" value="Aspartate aminotransferase"/>
    <property type="match status" value="1"/>
</dbReference>
<comment type="cofactor">
    <cofactor evidence="1">
        <name>pyridoxal 5'-phosphate</name>
        <dbReference type="ChEBI" id="CHEBI:597326"/>
    </cofactor>
</comment>
<dbReference type="Gene3D" id="3.90.1150.10">
    <property type="entry name" value="Aspartate Aminotransferase, domain 1"/>
    <property type="match status" value="1"/>
</dbReference>
<dbReference type="SUPFAM" id="SSF53383">
    <property type="entry name" value="PLP-dependent transferases"/>
    <property type="match status" value="1"/>
</dbReference>
<protein>
    <recommendedName>
        <fullName evidence="8">Aspartate aminotransferase</fullName>
        <ecNumber evidence="8">2.6.1.1</ecNumber>
    </recommendedName>
</protein>
<reference evidence="10" key="1">
    <citation type="submission" date="2021-01" db="EMBL/GenBank/DDBJ databases">
        <authorList>
            <person name="Corre E."/>
            <person name="Pelletier E."/>
            <person name="Niang G."/>
            <person name="Scheremetjew M."/>
            <person name="Finn R."/>
            <person name="Kale V."/>
            <person name="Holt S."/>
            <person name="Cochrane G."/>
            <person name="Meng A."/>
            <person name="Brown T."/>
            <person name="Cohen L."/>
        </authorList>
    </citation>
    <scope>NUCLEOTIDE SEQUENCE</scope>
    <source>
        <strain evidence="10">SAG 11-49</strain>
    </source>
</reference>
<dbReference type="AlphaFoldDB" id="A0A7S0S1A7"/>
<keyword evidence="6" id="KW-0663">Pyridoxal phosphate</keyword>
<name>A0A7S0S1A7_9CHLO</name>
<dbReference type="PANTHER" id="PTHR11879:SF46">
    <property type="entry name" value="ASPARTATE AMINOTRANSFERASE, CYTOPLASMIC"/>
    <property type="match status" value="1"/>
</dbReference>
<comment type="catalytic activity">
    <reaction evidence="7 8">
        <text>L-aspartate + 2-oxoglutarate = oxaloacetate + L-glutamate</text>
        <dbReference type="Rhea" id="RHEA:21824"/>
        <dbReference type="ChEBI" id="CHEBI:16452"/>
        <dbReference type="ChEBI" id="CHEBI:16810"/>
        <dbReference type="ChEBI" id="CHEBI:29985"/>
        <dbReference type="ChEBI" id="CHEBI:29991"/>
        <dbReference type="EC" id="2.6.1.1"/>
    </reaction>
</comment>
<evidence type="ECO:0000256" key="4">
    <source>
        <dbReference type="ARBA" id="ARBA00022576"/>
    </source>
</evidence>
<sequence>MQLQRSTGRCASRIGRDGVRVARPAAHIVRASKFDAVEMAPPDPILGVSEAFRKCTDPKKLNLGVGAYRTEDLQPYVLPVVKKAEQKIVAKGENKEYLPIEGLDAFRKATVDLLLGASHPAIKEGRVAVLQALSGTGALRVAAGFIARFFKGATVYISNPTWGNHKNIFNDEGVKWANYRYFDAETVGLDFKGMMADLEAAPAGSVVLLHGCAHNPTGIDPTPEQWGQIAELCKRRGLLPFFDVAYQGFASGSLDTDAAAPRLFVDAGLEVIVAQSYSKNLGLYGERVGATVVVTSDKEGAGRVLSQLKKIARPLWSNPPLHGARIAAEVVNDAALFEEWKGEMAGMAGRIARVRGELRQSLESKAPGKDWSFITKQIGMFSFTGLSPAQCDVMTNKHFVFMTKDGRISLAGLNSAKVDYLANAIVDSFKSA</sequence>
<dbReference type="GO" id="GO:0030170">
    <property type="term" value="F:pyridoxal phosphate binding"/>
    <property type="evidence" value="ECO:0007669"/>
    <property type="project" value="InterPro"/>
</dbReference>
<feature type="domain" description="Aminotransferase class I/classII large" evidence="9">
    <location>
        <begin position="59"/>
        <end position="425"/>
    </location>
</feature>
<dbReference type="Gene3D" id="3.40.640.10">
    <property type="entry name" value="Type I PLP-dependent aspartate aminotransferase-like (Major domain)"/>
    <property type="match status" value="1"/>
</dbReference>
<dbReference type="PRINTS" id="PR00799">
    <property type="entry name" value="TRANSAMINASE"/>
</dbReference>
<dbReference type="Pfam" id="PF00155">
    <property type="entry name" value="Aminotran_1_2"/>
    <property type="match status" value="1"/>
</dbReference>
<evidence type="ECO:0000256" key="2">
    <source>
        <dbReference type="ARBA" id="ARBA00007441"/>
    </source>
</evidence>
<evidence type="ECO:0000256" key="7">
    <source>
        <dbReference type="ARBA" id="ARBA00049185"/>
    </source>
</evidence>
<evidence type="ECO:0000259" key="9">
    <source>
        <dbReference type="Pfam" id="PF00155"/>
    </source>
</evidence>
<evidence type="ECO:0000256" key="1">
    <source>
        <dbReference type="ARBA" id="ARBA00001933"/>
    </source>
</evidence>
<comment type="similarity">
    <text evidence="2">Belongs to the class-I pyridoxal-phosphate-dependent aminotransferase family.</text>
</comment>
<dbReference type="PANTHER" id="PTHR11879">
    <property type="entry name" value="ASPARTATE AMINOTRANSFERASE"/>
    <property type="match status" value="1"/>
</dbReference>
<evidence type="ECO:0000313" key="10">
    <source>
        <dbReference type="EMBL" id="CAD8691967.1"/>
    </source>
</evidence>
<dbReference type="PROSITE" id="PS00105">
    <property type="entry name" value="AA_TRANSFER_CLASS_1"/>
    <property type="match status" value="1"/>
</dbReference>
<gene>
    <name evidence="10" type="ORF">CLEI1391_LOCUS16150</name>
</gene>
<accession>A0A7S0S1A7</accession>
<dbReference type="InterPro" id="IPR015424">
    <property type="entry name" value="PyrdxlP-dep_Trfase"/>
</dbReference>
<comment type="subunit">
    <text evidence="3 8">Homodimer.</text>
</comment>
<dbReference type="EMBL" id="HBFB01028881">
    <property type="protein sequence ID" value="CAD8691967.1"/>
    <property type="molecule type" value="Transcribed_RNA"/>
</dbReference>
<dbReference type="FunFam" id="3.90.1150.10:FF:000001">
    <property type="entry name" value="Aspartate aminotransferase"/>
    <property type="match status" value="1"/>
</dbReference>
<evidence type="ECO:0000256" key="3">
    <source>
        <dbReference type="ARBA" id="ARBA00011738"/>
    </source>
</evidence>